<dbReference type="HOGENOM" id="CLU_104213_2_0_11"/>
<organism evidence="1 2">
    <name type="scientific">Catenulispora acidiphila (strain DSM 44928 / JCM 14897 / NBRC 102108 / NRRL B-24433 / ID139908)</name>
    <dbReference type="NCBI Taxonomy" id="479433"/>
    <lineage>
        <taxon>Bacteria</taxon>
        <taxon>Bacillati</taxon>
        <taxon>Actinomycetota</taxon>
        <taxon>Actinomycetes</taxon>
        <taxon>Catenulisporales</taxon>
        <taxon>Catenulisporaceae</taxon>
        <taxon>Catenulispora</taxon>
    </lineage>
</organism>
<dbReference type="KEGG" id="cai:Caci_3237"/>
<name>C7Q6D8_CATAD</name>
<protein>
    <recommendedName>
        <fullName evidence="3">IrrE N-terminal-like domain-containing protein</fullName>
    </recommendedName>
</protein>
<evidence type="ECO:0000313" key="2">
    <source>
        <dbReference type="Proteomes" id="UP000000851"/>
    </source>
</evidence>
<gene>
    <name evidence="1" type="ordered locus">Caci_3237</name>
</gene>
<dbReference type="AlphaFoldDB" id="C7Q6D8"/>
<sequence>MGAGGGRTGLWRRCQAVVDRLDLPDPFDAETFIAGLARKRGRPIELIGVPARPDRPCGLLVTTARTDLIIYSSDTSSVHRRHILLHEAAHLVRGHDAAGAGSAAAGLGTLLPHLSPSLIRSVLGRTVYTEPQEREAELIATMIHHRAARGRPPLGRSVPPRHRIETMFGLGEV</sequence>
<accession>C7Q6D8</accession>
<dbReference type="Proteomes" id="UP000000851">
    <property type="component" value="Chromosome"/>
</dbReference>
<evidence type="ECO:0000313" key="1">
    <source>
        <dbReference type="EMBL" id="ACU72144.1"/>
    </source>
</evidence>
<dbReference type="EMBL" id="CP001700">
    <property type="protein sequence ID" value="ACU72144.1"/>
    <property type="molecule type" value="Genomic_DNA"/>
</dbReference>
<evidence type="ECO:0008006" key="3">
    <source>
        <dbReference type="Google" id="ProtNLM"/>
    </source>
</evidence>
<dbReference type="STRING" id="479433.Caci_3237"/>
<dbReference type="InParanoid" id="C7Q6D8"/>
<proteinExistence type="predicted"/>
<dbReference type="eggNOG" id="COG2856">
    <property type="taxonomic scope" value="Bacteria"/>
</dbReference>
<reference evidence="1 2" key="1">
    <citation type="journal article" date="2009" name="Stand. Genomic Sci.">
        <title>Complete genome sequence of Catenulispora acidiphila type strain (ID 139908).</title>
        <authorList>
            <person name="Copeland A."/>
            <person name="Lapidus A."/>
            <person name="Glavina Del Rio T."/>
            <person name="Nolan M."/>
            <person name="Lucas S."/>
            <person name="Chen F."/>
            <person name="Tice H."/>
            <person name="Cheng J.F."/>
            <person name="Bruce D."/>
            <person name="Goodwin L."/>
            <person name="Pitluck S."/>
            <person name="Mikhailova N."/>
            <person name="Pati A."/>
            <person name="Ivanova N."/>
            <person name="Mavromatis K."/>
            <person name="Chen A."/>
            <person name="Palaniappan K."/>
            <person name="Chain P."/>
            <person name="Land M."/>
            <person name="Hauser L."/>
            <person name="Chang Y.J."/>
            <person name="Jeffries C.D."/>
            <person name="Chertkov O."/>
            <person name="Brettin T."/>
            <person name="Detter J.C."/>
            <person name="Han C."/>
            <person name="Ali Z."/>
            <person name="Tindall B.J."/>
            <person name="Goker M."/>
            <person name="Bristow J."/>
            <person name="Eisen J.A."/>
            <person name="Markowitz V."/>
            <person name="Hugenholtz P."/>
            <person name="Kyrpides N.C."/>
            <person name="Klenk H.P."/>
        </authorList>
    </citation>
    <scope>NUCLEOTIDE SEQUENCE [LARGE SCALE GENOMIC DNA]</scope>
    <source>
        <strain evidence="2">DSM 44928 / JCM 14897 / NBRC 102108 / NRRL B-24433 / ID139908</strain>
    </source>
</reference>
<keyword evidence="2" id="KW-1185">Reference proteome</keyword>